<evidence type="ECO:0000259" key="5">
    <source>
        <dbReference type="Pfam" id="PF22624"/>
    </source>
</evidence>
<dbReference type="SUPFAM" id="SSF56300">
    <property type="entry name" value="Metallo-dependent phosphatases"/>
    <property type="match status" value="1"/>
</dbReference>
<dbReference type="Pfam" id="PF22624">
    <property type="entry name" value="AASDHPPT_N"/>
    <property type="match status" value="1"/>
</dbReference>
<keyword evidence="7" id="KW-1185">Reference proteome</keyword>
<dbReference type="Pfam" id="PF01648">
    <property type="entry name" value="ACPS"/>
    <property type="match status" value="1"/>
</dbReference>
<feature type="region of interest" description="Disordered" evidence="2">
    <location>
        <begin position="253"/>
        <end position="275"/>
    </location>
</feature>
<evidence type="ECO:0000256" key="1">
    <source>
        <dbReference type="ARBA" id="ARBA00022679"/>
    </source>
</evidence>
<organism evidence="6 7">
    <name type="scientific">Prorocentrum cordatum</name>
    <dbReference type="NCBI Taxonomy" id="2364126"/>
    <lineage>
        <taxon>Eukaryota</taxon>
        <taxon>Sar</taxon>
        <taxon>Alveolata</taxon>
        <taxon>Dinophyceae</taxon>
        <taxon>Prorocentrales</taxon>
        <taxon>Prorocentraceae</taxon>
        <taxon>Prorocentrum</taxon>
    </lineage>
</organism>
<accession>A0ABN9T398</accession>
<dbReference type="Pfam" id="PF00149">
    <property type="entry name" value="Metallophos"/>
    <property type="match status" value="1"/>
</dbReference>
<reference evidence="6" key="1">
    <citation type="submission" date="2023-10" db="EMBL/GenBank/DDBJ databases">
        <authorList>
            <person name="Chen Y."/>
            <person name="Shah S."/>
            <person name="Dougan E. K."/>
            <person name="Thang M."/>
            <person name="Chan C."/>
        </authorList>
    </citation>
    <scope>NUCLEOTIDE SEQUENCE [LARGE SCALE GENOMIC DNA]</scope>
</reference>
<comment type="caution">
    <text evidence="6">The sequence shown here is derived from an EMBL/GenBank/DDBJ whole genome shotgun (WGS) entry which is preliminary data.</text>
</comment>
<feature type="compositionally biased region" description="Basic residues" evidence="2">
    <location>
        <begin position="35"/>
        <end position="44"/>
    </location>
</feature>
<evidence type="ECO:0000256" key="2">
    <source>
        <dbReference type="SAM" id="MobiDB-lite"/>
    </source>
</evidence>
<name>A0ABN9T398_9DINO</name>
<dbReference type="InterPro" id="IPR055066">
    <property type="entry name" value="AASDHPPT_N"/>
</dbReference>
<evidence type="ECO:0000259" key="3">
    <source>
        <dbReference type="Pfam" id="PF00149"/>
    </source>
</evidence>
<proteinExistence type="predicted"/>
<dbReference type="InterPro" id="IPR029052">
    <property type="entry name" value="Metallo-depent_PP-like"/>
</dbReference>
<dbReference type="PANTHER" id="PTHR36492:SF2">
    <property type="entry name" value="[ACYL-CARRIER-PROTEIN] PHOSPHODIESTERASE PPTH"/>
    <property type="match status" value="1"/>
</dbReference>
<feature type="compositionally biased region" description="Gly residues" evidence="2">
    <location>
        <begin position="253"/>
        <end position="264"/>
    </location>
</feature>
<evidence type="ECO:0000313" key="6">
    <source>
        <dbReference type="EMBL" id="CAK0839049.1"/>
    </source>
</evidence>
<keyword evidence="1" id="KW-0808">Transferase</keyword>
<dbReference type="InterPro" id="IPR008278">
    <property type="entry name" value="4-PPantetheinyl_Trfase_dom"/>
</dbReference>
<feature type="region of interest" description="Disordered" evidence="2">
    <location>
        <begin position="429"/>
        <end position="448"/>
    </location>
</feature>
<dbReference type="InterPro" id="IPR037143">
    <property type="entry name" value="4-PPantetheinyl_Trfase_dom_sf"/>
</dbReference>
<gene>
    <name evidence="6" type="ORF">PCOR1329_LOCUS34831</name>
</gene>
<dbReference type="Gene3D" id="3.90.470.20">
    <property type="entry name" value="4'-phosphopantetheinyl transferase domain"/>
    <property type="match status" value="1"/>
</dbReference>
<dbReference type="Gene3D" id="3.60.21.10">
    <property type="match status" value="1"/>
</dbReference>
<feature type="domain" description="Calcineurin-like phosphoesterase" evidence="3">
    <location>
        <begin position="71"/>
        <end position="146"/>
    </location>
</feature>
<evidence type="ECO:0008006" key="8">
    <source>
        <dbReference type="Google" id="ProtNLM"/>
    </source>
</evidence>
<feature type="region of interest" description="Disordered" evidence="2">
    <location>
        <begin position="30"/>
        <end position="60"/>
    </location>
</feature>
<evidence type="ECO:0000259" key="4">
    <source>
        <dbReference type="Pfam" id="PF01648"/>
    </source>
</evidence>
<dbReference type="Proteomes" id="UP001189429">
    <property type="component" value="Unassembled WGS sequence"/>
</dbReference>
<feature type="non-terminal residue" evidence="6">
    <location>
        <position position="1"/>
    </location>
</feature>
<dbReference type="CDD" id="cd00838">
    <property type="entry name" value="MPP_superfamily"/>
    <property type="match status" value="1"/>
</dbReference>
<protein>
    <recommendedName>
        <fullName evidence="8">4'-phosphopantetheinyl transferase domain-containing protein</fullName>
    </recommendedName>
</protein>
<evidence type="ECO:0000313" key="7">
    <source>
        <dbReference type="Proteomes" id="UP001189429"/>
    </source>
</evidence>
<dbReference type="SUPFAM" id="SSF56214">
    <property type="entry name" value="4'-phosphopantetheinyl transferase"/>
    <property type="match status" value="2"/>
</dbReference>
<dbReference type="PANTHER" id="PTHR36492">
    <property type="match status" value="1"/>
</dbReference>
<dbReference type="InterPro" id="IPR052963">
    <property type="entry name" value="Pantetheine_PDE"/>
</dbReference>
<feature type="domain" description="4'-phosphopantetheinyl transferase N-terminal" evidence="5">
    <location>
        <begin position="467"/>
        <end position="547"/>
    </location>
</feature>
<dbReference type="InterPro" id="IPR004843">
    <property type="entry name" value="Calcineurin-like_PHP"/>
</dbReference>
<dbReference type="EMBL" id="CAUYUJ010014265">
    <property type="protein sequence ID" value="CAK0839049.1"/>
    <property type="molecule type" value="Genomic_DNA"/>
</dbReference>
<feature type="domain" description="4'-phosphopantetheinyl transferase" evidence="4">
    <location>
        <begin position="562"/>
        <end position="639"/>
    </location>
</feature>
<sequence>GGRPAVARRVTPRAAAQGCLALGGAASAAALASPRSHRPRRRPGARGAQPGWRGDGRRSPEVAAAAAAGLRVFGISDVHADWEENRALLEALPRGPFAEDALLVAGDVTHVQSTFLSTMRALRERFGHVFFVPGNHDLWLEGPSATDAVRCEDSLAKHRWLLAECDRLGVWTTPVRFEAERLTIVPLFSWYHAEFDTEPELPPGALPPALERRRRRLAELGDEVSCAWPDFLGAAPRERNRALAELLDAANDGGDGAGLPGTGLEGRPRARRGGQPVSFAEALQARERGEFVISFSHFLPRLSLLPEKRFLFFPQLARAAGSLPLGDRVARLKPALHLFGHTHFSWDSTHSDGVRFVQAPLGSPRERRARPRTMRLAGGVPALLWRGRGAAQPMPAEHAACWSDYYARHERQPASLDIGPWIRLPGRGRSRLPIDPGRTSPEPPGAGSAEASLWLVWGIAGEPEEAQLDMLSADERERAAAFHCDGARRRFVQMRSALRCAAAEALGTSPYELRFAYGRRGKPRFQQPALAQRCSFNVSHSGDVGVVLLLSRPWASPGPAPPVGVDVEGHAHRRFESLAERFFCPEELDALVRARSQEGSAQMRLFFEMWTKKEAWLKANGLGLSGGLNSLNCAGGAGGASAEEVEAFLSHTAGMADDSPPSLCPVTSRRRGRPRRWHHLRGALSAGPAAGCLQRRGRAAARFALAGGEPLRGGLGALPAEVAAAR</sequence>